<dbReference type="Proteomes" id="UP000050786">
    <property type="component" value="Unassembled WGS sequence"/>
</dbReference>
<gene>
    <name evidence="1" type="ORF">RUM4293_00868</name>
</gene>
<dbReference type="AlphaFoldDB" id="A0A0P1E1A6"/>
<reference evidence="2" key="1">
    <citation type="submission" date="2015-09" db="EMBL/GenBank/DDBJ databases">
        <authorList>
            <person name="Rodrigo-Torres L."/>
            <person name="Arahal D.R."/>
        </authorList>
    </citation>
    <scope>NUCLEOTIDE SEQUENCE [LARGE SCALE GENOMIC DNA]</scope>
    <source>
        <strain evidence="2">CECT 4293</strain>
    </source>
</reference>
<dbReference type="EMBL" id="CYPS01000011">
    <property type="protein sequence ID" value="CUH41983.1"/>
    <property type="molecule type" value="Genomic_DNA"/>
</dbReference>
<sequence length="72" mass="8147">MLENLPLRGFGPLAVMLKFNKHLPDTLNKELIAVGELNSALFRLQPALYTRTQLGARSAASHRFDHFRRTDA</sequence>
<protein>
    <submittedName>
        <fullName evidence="1">Uncharacterized protein</fullName>
    </submittedName>
</protein>
<name>A0A0P1E1A6_9RHOB</name>
<evidence type="ECO:0000313" key="2">
    <source>
        <dbReference type="Proteomes" id="UP000050786"/>
    </source>
</evidence>
<keyword evidence="2" id="KW-1185">Reference proteome</keyword>
<accession>A0A0P1E1A6</accession>
<organism evidence="1 2">
    <name type="scientific">Ruegeria atlantica</name>
    <dbReference type="NCBI Taxonomy" id="81569"/>
    <lineage>
        <taxon>Bacteria</taxon>
        <taxon>Pseudomonadati</taxon>
        <taxon>Pseudomonadota</taxon>
        <taxon>Alphaproteobacteria</taxon>
        <taxon>Rhodobacterales</taxon>
        <taxon>Roseobacteraceae</taxon>
        <taxon>Ruegeria</taxon>
    </lineage>
</organism>
<evidence type="ECO:0000313" key="1">
    <source>
        <dbReference type="EMBL" id="CUH41983.1"/>
    </source>
</evidence>
<proteinExistence type="predicted"/>